<evidence type="ECO:0000313" key="11">
    <source>
        <dbReference type="EMBL" id="RHL53739.1"/>
    </source>
</evidence>
<evidence type="ECO:0000313" key="15">
    <source>
        <dbReference type="Proteomes" id="UP000095576"/>
    </source>
</evidence>
<evidence type="ECO:0000313" key="5">
    <source>
        <dbReference type="EMBL" id="KAB4458245.1"/>
    </source>
</evidence>
<dbReference type="OMA" id="FSQAWTV"/>
<evidence type="ECO:0000313" key="16">
    <source>
        <dbReference type="Proteomes" id="UP000283616"/>
    </source>
</evidence>
<reference evidence="9" key="7">
    <citation type="submission" date="2022-10" db="EMBL/GenBank/DDBJ databases">
        <title>Human gut microbiome strain richness.</title>
        <authorList>
            <person name="Chen-Liaw A."/>
        </authorList>
    </citation>
    <scope>NUCLEOTIDE SEQUENCE</scope>
    <source>
        <strain evidence="9">1001283st1_A3_1001283B150304_161114</strain>
    </source>
</reference>
<organism evidence="10 17">
    <name type="scientific">Bacteroides thetaiotaomicron</name>
    <dbReference type="NCBI Taxonomy" id="818"/>
    <lineage>
        <taxon>Bacteria</taxon>
        <taxon>Pseudomonadati</taxon>
        <taxon>Bacteroidota</taxon>
        <taxon>Bacteroidia</taxon>
        <taxon>Bacteroidales</taxon>
        <taxon>Bacteroidaceae</taxon>
        <taxon>Bacteroides</taxon>
    </lineage>
</organism>
<reference evidence="2 15" key="1">
    <citation type="submission" date="2015-09" db="EMBL/GenBank/DDBJ databases">
        <authorList>
            <consortium name="Pathogen Informatics"/>
        </authorList>
    </citation>
    <scope>NUCLEOTIDE SEQUENCE [LARGE SCALE GENOMIC DNA]</scope>
    <source>
        <strain evidence="2 15">2789STDY5834899</strain>
    </source>
</reference>
<evidence type="ECO:0000313" key="22">
    <source>
        <dbReference type="Proteomes" id="UP000488521"/>
    </source>
</evidence>
<dbReference type="PATRIC" id="fig|818.23.peg.2762"/>
<protein>
    <submittedName>
        <fullName evidence="8">ParB/RepB/Spo0J family partition protein</fullName>
    </submittedName>
    <submittedName>
        <fullName evidence="10">Transcriptional regulator</fullName>
    </submittedName>
</protein>
<reference evidence="1 23" key="4">
    <citation type="submission" date="2020-02" db="EMBL/GenBank/DDBJ databases">
        <title>Whole-genome sequencing and comparative analysis of the genomes of Bacteroides thetaiotaomicron and Escherichia coli isolated from a healthy resident in Vietnam.</title>
        <authorList>
            <person name="Mohsin M."/>
            <person name="Tanaka K."/>
            <person name="Kawahara R."/>
            <person name="Kondo S."/>
            <person name="Noguchi H."/>
            <person name="Motooka D."/>
            <person name="Nakamura S."/>
            <person name="Khong D.T."/>
            <person name="Nguyen T.N."/>
            <person name="Tran H.T."/>
            <person name="Yamamoto Y."/>
        </authorList>
    </citation>
    <scope>NUCLEOTIDE SEQUENCE [LARGE SCALE GENOMIC DNA]</scope>
    <source>
        <strain evidence="1 23">F9-2</strain>
    </source>
</reference>
<dbReference type="EMBL" id="WCRY01000003">
    <property type="protein sequence ID" value="KAB4486117.1"/>
    <property type="molecule type" value="Genomic_DNA"/>
</dbReference>
<reference evidence="16 17" key="2">
    <citation type="submission" date="2018-08" db="EMBL/GenBank/DDBJ databases">
        <title>A genome reference for cultivated species of the human gut microbiota.</title>
        <authorList>
            <person name="Zou Y."/>
            <person name="Xue W."/>
            <person name="Luo G."/>
        </authorList>
    </citation>
    <scope>NUCLEOTIDE SEQUENCE [LARGE SCALE GENOMIC DNA]</scope>
    <source>
        <strain evidence="11 16">AF37-12</strain>
        <strain evidence="10 17">AM30-26</strain>
    </source>
</reference>
<dbReference type="Proteomes" id="UP000095576">
    <property type="component" value="Unassembled WGS sequence"/>
</dbReference>
<evidence type="ECO:0000313" key="10">
    <source>
        <dbReference type="EMBL" id="RHD89160.1"/>
    </source>
</evidence>
<dbReference type="EMBL" id="CP083681">
    <property type="protein sequence ID" value="UYU72526.1"/>
    <property type="molecule type" value="Genomic_DNA"/>
</dbReference>
<evidence type="ECO:0000313" key="19">
    <source>
        <dbReference type="Proteomes" id="UP000436858"/>
    </source>
</evidence>
<dbReference type="EMBL" id="CP083680">
    <property type="protein sequence ID" value="UYU65442.1"/>
    <property type="molecule type" value="Genomic_DNA"/>
</dbReference>
<dbReference type="Proteomes" id="UP000436825">
    <property type="component" value="Unassembled WGS sequence"/>
</dbReference>
<gene>
    <name evidence="1" type="ORF">BatF92_19680</name>
    <name evidence="11" type="ORF">DW011_22065</name>
    <name evidence="10" type="ORF">DW780_07315</name>
    <name evidence="2" type="ORF">ERS852511_00670</name>
    <name evidence="6" type="ORF">GAN59_14470</name>
    <name evidence="5" type="ORF">GAN75_04075</name>
    <name evidence="7" type="ORF">GAN91_04250</name>
    <name evidence="4" type="ORF">GAN93_10500</name>
    <name evidence="3" type="ORF">GAO51_01030</name>
    <name evidence="8" type="ORF">K0H07_09975</name>
    <name evidence="13" type="ORF">KQP59_05310</name>
    <name evidence="12" type="ORF">KQP68_17940</name>
    <name evidence="14" type="ORF">KQP74_11700</name>
    <name evidence="9" type="ORF">PO127_00370</name>
</gene>
<dbReference type="Proteomes" id="UP000436858">
    <property type="component" value="Unassembled WGS sequence"/>
</dbReference>
<dbReference type="EMBL" id="QROV01000034">
    <property type="protein sequence ID" value="RHL53739.1"/>
    <property type="molecule type" value="Genomic_DNA"/>
</dbReference>
<dbReference type="EMBL" id="WCSY01000001">
    <property type="protein sequence ID" value="KAB4316089.1"/>
    <property type="molecule type" value="Genomic_DNA"/>
</dbReference>
<dbReference type="PANTHER" id="PTHR30083">
    <property type="entry name" value="TRANSCRIPTIONAL REGULATOR-RELATED"/>
    <property type="match status" value="1"/>
</dbReference>
<dbReference type="Proteomes" id="UP000284785">
    <property type="component" value="Unassembled WGS sequence"/>
</dbReference>
<evidence type="ECO:0000313" key="17">
    <source>
        <dbReference type="Proteomes" id="UP000284785"/>
    </source>
</evidence>
<dbReference type="GO" id="GO:0071453">
    <property type="term" value="P:cellular response to oxygen levels"/>
    <property type="evidence" value="ECO:0007669"/>
    <property type="project" value="TreeGrafter"/>
</dbReference>
<dbReference type="KEGG" id="btho:Btheta7330_02683"/>
<evidence type="ECO:0000313" key="6">
    <source>
        <dbReference type="EMBL" id="KAB4472688.1"/>
    </source>
</evidence>
<evidence type="ECO:0000313" key="9">
    <source>
        <dbReference type="EMBL" id="MDC2234199.1"/>
    </source>
</evidence>
<proteinExistence type="predicted"/>
<dbReference type="FunFam" id="3.90.1530.10:FF:000004">
    <property type="entry name" value="Chromosome partitioning protein ParB"/>
    <property type="match status" value="1"/>
</dbReference>
<accession>C6IFM3</accession>
<dbReference type="DNASU" id="1074681"/>
<dbReference type="EMBL" id="WCSB01000008">
    <property type="protein sequence ID" value="KAB4452537.1"/>
    <property type="molecule type" value="Genomic_DNA"/>
</dbReference>
<dbReference type="Proteomes" id="UP001217776">
    <property type="component" value="Unassembled WGS sequence"/>
</dbReference>
<evidence type="ECO:0000313" key="7">
    <source>
        <dbReference type="EMBL" id="KAB4486117.1"/>
    </source>
</evidence>
<dbReference type="GeneID" id="60927043"/>
<dbReference type="Proteomes" id="UP001200544">
    <property type="component" value="Unassembled WGS sequence"/>
</dbReference>
<dbReference type="Proteomes" id="UP000440614">
    <property type="component" value="Unassembled WGS sequence"/>
</dbReference>
<evidence type="ECO:0000313" key="20">
    <source>
        <dbReference type="Proteomes" id="UP000440614"/>
    </source>
</evidence>
<sequence>MSVDKSPVYEVKAVPVEKVLANDYNPNVVAPPEMKLLELSIWEDGFTMPCVCYYNKEEDNYILVDGYHRYTVLKTSKRIYKRENGLLPIVVIDKDLSNRMSSTIRHNRARGMHNIELMCNIVAELDRAGMSDQWIMKNIGMDRDELLRLKQISGLADLFANREFSIPDEVAPTETERKTL</sequence>
<dbReference type="Proteomes" id="UP000488521">
    <property type="component" value="Unassembled WGS sequence"/>
</dbReference>
<dbReference type="EMBL" id="WCRW01000002">
    <property type="protein sequence ID" value="KAB4458245.1"/>
    <property type="molecule type" value="Genomic_DNA"/>
</dbReference>
<reference evidence="18 19" key="3">
    <citation type="journal article" date="2019" name="Nat. Med.">
        <title>A library of human gut bacterial isolates paired with longitudinal multiomics data enables mechanistic microbiome research.</title>
        <authorList>
            <person name="Poyet M."/>
            <person name="Groussin M."/>
            <person name="Gibbons S.M."/>
            <person name="Avila-Pacheco J."/>
            <person name="Jiang X."/>
            <person name="Kearney S.M."/>
            <person name="Perrotta A.R."/>
            <person name="Berdy B."/>
            <person name="Zhao S."/>
            <person name="Lieberman T.D."/>
            <person name="Swanson P.K."/>
            <person name="Smith M."/>
            <person name="Roesemann S."/>
            <person name="Alexander J.E."/>
            <person name="Rich S.A."/>
            <person name="Livny J."/>
            <person name="Vlamakis H."/>
            <person name="Clish C."/>
            <person name="Bullock K."/>
            <person name="Deik A."/>
            <person name="Scott J."/>
            <person name="Pierce K.A."/>
            <person name="Xavier R.J."/>
            <person name="Alm E.J."/>
        </authorList>
    </citation>
    <scope>NUCLEOTIDE SEQUENCE [LARGE SCALE GENOMIC DNA]</scope>
    <source>
        <strain evidence="6 22">BIOML-A156</strain>
        <strain evidence="5 18">BIOML-A160</strain>
        <strain evidence="7 19">BIOML-A162</strain>
        <strain evidence="4 21">BIOML-A165</strain>
        <strain evidence="3 20">BIOML-A188</strain>
    </source>
</reference>
<evidence type="ECO:0000313" key="14">
    <source>
        <dbReference type="EMBL" id="UYU93279.1"/>
    </source>
</evidence>
<evidence type="ECO:0000313" key="1">
    <source>
        <dbReference type="EMBL" id="BCA50026.1"/>
    </source>
</evidence>
<dbReference type="CDD" id="cd16397">
    <property type="entry name" value="IbrB_like"/>
    <property type="match status" value="1"/>
</dbReference>
<dbReference type="EMBL" id="JAQNVG010000001">
    <property type="protein sequence ID" value="MDC2234199.1"/>
    <property type="molecule type" value="Genomic_DNA"/>
</dbReference>
<dbReference type="Proteomes" id="UP001156216">
    <property type="component" value="Chromosome"/>
</dbReference>
<dbReference type="EMBL" id="CZAP01000001">
    <property type="protein sequence ID" value="CUO93783.1"/>
    <property type="molecule type" value="Genomic_DNA"/>
</dbReference>
<dbReference type="EMBL" id="AP022660">
    <property type="protein sequence ID" value="BCA50026.1"/>
    <property type="molecule type" value="Genomic_DNA"/>
</dbReference>
<dbReference type="EMBL" id="QSJP01000005">
    <property type="protein sequence ID" value="RHD89160.1"/>
    <property type="molecule type" value="Genomic_DNA"/>
</dbReference>
<dbReference type="EMBL" id="JAHYQA010000004">
    <property type="protein sequence ID" value="MCE9237477.1"/>
    <property type="molecule type" value="Genomic_DNA"/>
</dbReference>
<name>A0A0P0ESL3_BACT4</name>
<evidence type="ECO:0000313" key="21">
    <source>
        <dbReference type="Proteomes" id="UP000460317"/>
    </source>
</evidence>
<dbReference type="Proteomes" id="UP000500882">
    <property type="component" value="Chromosome"/>
</dbReference>
<dbReference type="PANTHER" id="PTHR30083:SF1">
    <property type="entry name" value="TRANSCRIPTIONAL REGULATOR"/>
    <property type="match status" value="1"/>
</dbReference>
<evidence type="ECO:0000313" key="2">
    <source>
        <dbReference type="EMBL" id="CUO93783.1"/>
    </source>
</evidence>
<evidence type="ECO:0000313" key="4">
    <source>
        <dbReference type="EMBL" id="KAB4452537.1"/>
    </source>
</evidence>
<evidence type="ECO:0000313" key="23">
    <source>
        <dbReference type="Proteomes" id="UP000500882"/>
    </source>
</evidence>
<dbReference type="Proteomes" id="UP001156218">
    <property type="component" value="Chromosome"/>
</dbReference>
<dbReference type="AlphaFoldDB" id="A0A0P0ESL3"/>
<dbReference type="Proteomes" id="UP000460317">
    <property type="component" value="Unassembled WGS sequence"/>
</dbReference>
<evidence type="ECO:0000313" key="13">
    <source>
        <dbReference type="EMBL" id="UYU72526.1"/>
    </source>
</evidence>
<dbReference type="SUPFAM" id="SSF110849">
    <property type="entry name" value="ParB/Sulfiredoxin"/>
    <property type="match status" value="1"/>
</dbReference>
<reference evidence="12 24" key="5">
    <citation type="submission" date="2021-06" db="EMBL/GenBank/DDBJ databases">
        <title>Interrogation of the integrated mobile genetic elements in gut-associated Bacteroides with a consensus prediction approach.</title>
        <authorList>
            <person name="Campbell D.E."/>
            <person name="Leigh J.R."/>
            <person name="Kim T."/>
            <person name="England W."/>
            <person name="Whitaker R.J."/>
            <person name="Degnan P.H."/>
        </authorList>
    </citation>
    <scope>NUCLEOTIDE SEQUENCE [LARGE SCALE GENOMIC DNA]</scope>
    <source>
        <strain evidence="14">VPI-3443</strain>
        <strain evidence="13">VPI-BTDOT2</strain>
        <strain evidence="12 24">WAL8669</strain>
    </source>
</reference>
<evidence type="ECO:0000313" key="18">
    <source>
        <dbReference type="Proteomes" id="UP000436825"/>
    </source>
</evidence>
<dbReference type="Proteomes" id="UP001162960">
    <property type="component" value="Chromosome"/>
</dbReference>
<dbReference type="Gene3D" id="3.90.1530.10">
    <property type="entry name" value="Conserved hypothetical protein from pyrococcus furiosus pfu- 392566-001, ParB domain"/>
    <property type="match status" value="1"/>
</dbReference>
<reference evidence="8" key="6">
    <citation type="submission" date="2021-07" db="EMBL/GenBank/DDBJ databases">
        <title>Comparative genomics of Bacteroides fragilis group isolates reveals species-dependent resistance mechanisms and validates clinical tools for resistance prediction.</title>
        <authorList>
            <person name="Wallace M.J."/>
            <person name="Jean S."/>
            <person name="Wallace M.A."/>
            <person name="Carey-Ann B.D."/>
            <person name="Dantas G."/>
        </authorList>
    </citation>
    <scope>NUCLEOTIDE SEQUENCE</scope>
    <source>
        <strain evidence="8">BJH_160</strain>
    </source>
</reference>
<evidence type="ECO:0000313" key="24">
    <source>
        <dbReference type="Proteomes" id="UP001156218"/>
    </source>
</evidence>
<accession>A0A0P0ESL3</accession>
<dbReference type="Proteomes" id="UP000283616">
    <property type="component" value="Unassembled WGS sequence"/>
</dbReference>
<evidence type="ECO:0000313" key="8">
    <source>
        <dbReference type="EMBL" id="MCE9237477.1"/>
    </source>
</evidence>
<evidence type="ECO:0000313" key="12">
    <source>
        <dbReference type="EMBL" id="UYU65442.1"/>
    </source>
</evidence>
<dbReference type="InterPro" id="IPR036086">
    <property type="entry name" value="ParB/Sulfiredoxin_sf"/>
</dbReference>
<dbReference type="EMBL" id="WCRS01000010">
    <property type="protein sequence ID" value="KAB4472688.1"/>
    <property type="molecule type" value="Genomic_DNA"/>
</dbReference>
<dbReference type="EMBL" id="CP083685">
    <property type="protein sequence ID" value="UYU93279.1"/>
    <property type="molecule type" value="Genomic_DNA"/>
</dbReference>
<evidence type="ECO:0000313" key="3">
    <source>
        <dbReference type="EMBL" id="KAB4316089.1"/>
    </source>
</evidence>
<dbReference type="RefSeq" id="WP_008763520.1">
    <property type="nucleotide sequence ID" value="NZ_AP022660.1"/>
</dbReference>